<protein>
    <recommendedName>
        <fullName evidence="1">Reverse transcriptase/retrotransposon-derived protein RNase H-like domain-containing protein</fullName>
    </recommendedName>
</protein>
<dbReference type="KEGG" id="ghi:107917308"/>
<dbReference type="RefSeq" id="XP_016702162.1">
    <property type="nucleotide sequence ID" value="XM_016846673.1"/>
</dbReference>
<dbReference type="GeneID" id="107917308"/>
<sequence length="380" mass="43881">MDWLSKHRDKVDCEVKFVTLCGAGGLEVLHAEKLVRKGCKSYLSYILIADSRDMRLDEFWLVCDFSDVFPKELPGIPSDREVEFGIELYLEDELDEHLGVVFQVLWEKQFYAKLSKCEFWLREVAFLGHVVSTEAGNYRCFIEGFSSIATPLMKSLQKNTAFEWTDERQKCFEKIKLVLAEAAMLTQPISIKEYVVYNDASYKGLGCMLMHQGRVVVYALRQLRLQEYNYSTHDLELAALVFSTKIWRHYLYNERCVIYTDRKRKANVVADALSYKSLVDLRAMFARLPISDDGGLLAELQVWSILSQQIPDRQPFDKGLARRICQVEFGVQGDFDLNSDGVLCYRVHLCVLEDEDLRRLILTEAHSSPFAKHPSGNKMF</sequence>
<evidence type="ECO:0000259" key="1">
    <source>
        <dbReference type="Pfam" id="PF17919"/>
    </source>
</evidence>
<dbReference type="PANTHER" id="PTHR34072:SF59">
    <property type="entry name" value="CCHC-TYPE INTEGRASE"/>
    <property type="match status" value="1"/>
</dbReference>
<name>A0A1U8KI88_GOSHI</name>
<organism evidence="2 3">
    <name type="scientific">Gossypium hirsutum</name>
    <name type="common">Upland cotton</name>
    <name type="synonym">Gossypium mexicanum</name>
    <dbReference type="NCBI Taxonomy" id="3635"/>
    <lineage>
        <taxon>Eukaryota</taxon>
        <taxon>Viridiplantae</taxon>
        <taxon>Streptophyta</taxon>
        <taxon>Embryophyta</taxon>
        <taxon>Tracheophyta</taxon>
        <taxon>Spermatophyta</taxon>
        <taxon>Magnoliopsida</taxon>
        <taxon>eudicotyledons</taxon>
        <taxon>Gunneridae</taxon>
        <taxon>Pentapetalae</taxon>
        <taxon>rosids</taxon>
        <taxon>malvids</taxon>
        <taxon>Malvales</taxon>
        <taxon>Malvaceae</taxon>
        <taxon>Malvoideae</taxon>
        <taxon>Gossypium</taxon>
    </lineage>
</organism>
<dbReference type="InterPro" id="IPR043502">
    <property type="entry name" value="DNA/RNA_pol_sf"/>
</dbReference>
<reference evidence="2" key="1">
    <citation type="journal article" date="2020" name="Nat. Genet.">
        <title>Genomic diversifications of five Gossypium allopolyploid species and their impact on cotton improvement.</title>
        <authorList>
            <person name="Chen Z.J."/>
            <person name="Sreedasyam A."/>
            <person name="Ando A."/>
            <person name="Song Q."/>
            <person name="De Santiago L.M."/>
            <person name="Hulse-Kemp A.M."/>
            <person name="Ding M."/>
            <person name="Ye W."/>
            <person name="Kirkbride R.C."/>
            <person name="Jenkins J."/>
            <person name="Plott C."/>
            <person name="Lovell J."/>
            <person name="Lin Y.M."/>
            <person name="Vaughn R."/>
            <person name="Liu B."/>
            <person name="Simpson S."/>
            <person name="Scheffler B.E."/>
            <person name="Wen L."/>
            <person name="Saski C.A."/>
            <person name="Grover C.E."/>
            <person name="Hu G."/>
            <person name="Conover J.L."/>
            <person name="Carlson J.W."/>
            <person name="Shu S."/>
            <person name="Boston L.B."/>
            <person name="Williams M."/>
            <person name="Peterson D.G."/>
            <person name="McGee K."/>
            <person name="Jones D.C."/>
            <person name="Wendel J.F."/>
            <person name="Stelly D.M."/>
            <person name="Grimwood J."/>
            <person name="Schmutz J."/>
        </authorList>
    </citation>
    <scope>NUCLEOTIDE SEQUENCE [LARGE SCALE GENOMIC DNA]</scope>
    <source>
        <strain evidence="2">cv. TM-1</strain>
    </source>
</reference>
<dbReference type="STRING" id="3635.A0A1U8KI88"/>
<gene>
    <name evidence="3" type="primary">LOC107917308</name>
</gene>
<feature type="domain" description="Reverse transcriptase/retrotransposon-derived protein RNase H-like" evidence="1">
    <location>
        <begin position="164"/>
        <end position="257"/>
    </location>
</feature>
<dbReference type="AlphaFoldDB" id="A0A1U8KI88"/>
<dbReference type="Gene3D" id="3.30.70.270">
    <property type="match status" value="2"/>
</dbReference>
<evidence type="ECO:0000313" key="3">
    <source>
        <dbReference type="RefSeq" id="XP_016702162.1"/>
    </source>
</evidence>
<proteinExistence type="predicted"/>
<dbReference type="Proteomes" id="UP000818029">
    <property type="component" value="Chromosome D10"/>
</dbReference>
<dbReference type="PANTHER" id="PTHR34072">
    <property type="entry name" value="ENZYMATIC POLYPROTEIN-RELATED"/>
    <property type="match status" value="1"/>
</dbReference>
<keyword evidence="2" id="KW-1185">Reference proteome</keyword>
<accession>A0A1U8KI88</accession>
<evidence type="ECO:0000313" key="2">
    <source>
        <dbReference type="Proteomes" id="UP000818029"/>
    </source>
</evidence>
<reference evidence="3" key="2">
    <citation type="submission" date="2025-08" db="UniProtKB">
        <authorList>
            <consortium name="RefSeq"/>
        </authorList>
    </citation>
    <scope>IDENTIFICATION</scope>
</reference>
<dbReference type="Pfam" id="PF17919">
    <property type="entry name" value="RT_RNaseH_2"/>
    <property type="match status" value="1"/>
</dbReference>
<dbReference type="InterPro" id="IPR041577">
    <property type="entry name" value="RT_RNaseH_2"/>
</dbReference>
<dbReference type="SUPFAM" id="SSF56672">
    <property type="entry name" value="DNA/RNA polymerases"/>
    <property type="match status" value="1"/>
</dbReference>
<dbReference type="InterPro" id="IPR043128">
    <property type="entry name" value="Rev_trsase/Diguanyl_cyclase"/>
</dbReference>
<dbReference type="PaxDb" id="3635-A0A1U8KI88"/>